<keyword evidence="1" id="KW-0812">Transmembrane</keyword>
<keyword evidence="3" id="KW-1185">Reference proteome</keyword>
<sequence>MYYHSKLKYQVFMNFYFIKKQFLSYFQKLLCIMASCISFYKVFGGKNYG</sequence>
<evidence type="ECO:0000256" key="1">
    <source>
        <dbReference type="SAM" id="Phobius"/>
    </source>
</evidence>
<keyword evidence="1" id="KW-1133">Transmembrane helix</keyword>
<gene>
    <name evidence="2" type="ORF">HFN_0477</name>
</gene>
<accession>T1D2A3</accession>
<feature type="transmembrane region" description="Helical" evidence="1">
    <location>
        <begin position="22"/>
        <end position="43"/>
    </location>
</feature>
<dbReference type="Proteomes" id="UP000018143">
    <property type="component" value="Unassembled WGS sequence"/>
</dbReference>
<reference evidence="2 3" key="1">
    <citation type="journal article" date="2013" name="Genome Announc.">
        <title>Draft Genome Sequence of Helicobacter fennelliae Strain MRY12-0050, Isolated from a Bacteremia Patient.</title>
        <authorList>
            <person name="Rimbara E."/>
            <person name="Matsui M."/>
            <person name="Mori S."/>
            <person name="Suzuki S."/>
            <person name="Suzuki M."/>
            <person name="Kim H."/>
            <person name="Sekizuka T."/>
            <person name="Kuroda M."/>
            <person name="Shibayama K."/>
        </authorList>
    </citation>
    <scope>NUCLEOTIDE SEQUENCE [LARGE SCALE GENOMIC DNA]</scope>
    <source>
        <strain evidence="2 3">MRY12-0050</strain>
    </source>
</reference>
<evidence type="ECO:0000313" key="3">
    <source>
        <dbReference type="Proteomes" id="UP000018143"/>
    </source>
</evidence>
<keyword evidence="1" id="KW-0472">Membrane</keyword>
<name>T1D2A3_9HELI</name>
<proteinExistence type="predicted"/>
<dbReference type="EMBL" id="BASD01000018">
    <property type="protein sequence ID" value="GAD19346.1"/>
    <property type="molecule type" value="Genomic_DNA"/>
</dbReference>
<protein>
    <submittedName>
        <fullName evidence="2">Uncharacterized protein</fullName>
    </submittedName>
</protein>
<organism evidence="2 3">
    <name type="scientific">Helicobacter fennelliae MRY12-0050</name>
    <dbReference type="NCBI Taxonomy" id="1325130"/>
    <lineage>
        <taxon>Bacteria</taxon>
        <taxon>Pseudomonadati</taxon>
        <taxon>Campylobacterota</taxon>
        <taxon>Epsilonproteobacteria</taxon>
        <taxon>Campylobacterales</taxon>
        <taxon>Helicobacteraceae</taxon>
        <taxon>Helicobacter</taxon>
    </lineage>
</organism>
<evidence type="ECO:0000313" key="2">
    <source>
        <dbReference type="EMBL" id="GAD19346.1"/>
    </source>
</evidence>
<dbReference type="AlphaFoldDB" id="T1D2A3"/>
<comment type="caution">
    <text evidence="2">The sequence shown here is derived from an EMBL/GenBank/DDBJ whole genome shotgun (WGS) entry which is preliminary data.</text>
</comment>
<dbReference type="STRING" id="1325130.HFN_0477"/>